<dbReference type="RefSeq" id="WP_021023307.1">
    <property type="nucleotide sequence ID" value="NZ_MUFR01000014.1"/>
</dbReference>
<dbReference type="EMBL" id="MUFR01000014">
    <property type="protein sequence ID" value="OOF34272.1"/>
    <property type="molecule type" value="Genomic_DNA"/>
</dbReference>
<name>A0ABX3KTH9_SALCS</name>
<dbReference type="Proteomes" id="UP000189431">
    <property type="component" value="Unassembled WGS sequence"/>
</dbReference>
<evidence type="ECO:0000256" key="1">
    <source>
        <dbReference type="SAM" id="MobiDB-lite"/>
    </source>
</evidence>
<gene>
    <name evidence="3" type="ORF">BZJ21_06555</name>
</gene>
<comment type="caution">
    <text evidence="3">The sequence shown here is derived from an EMBL/GenBank/DDBJ whole genome shotgun (WGS) entry which is preliminary data.</text>
</comment>
<sequence length="94" mass="10292">MKKVILALITSLVTVSGSAMAVNQDMYCNGKQDQSDVCQAYRAGVAAGKAMVTSNVDKVDREEQDKSSSFSERALEHRAGERVRKPLDKDDVKN</sequence>
<keyword evidence="2" id="KW-0732">Signal</keyword>
<organism evidence="3 4">
    <name type="scientific">Salinivibrio costicola subsp. alcaliphilus</name>
    <dbReference type="NCBI Taxonomy" id="272773"/>
    <lineage>
        <taxon>Bacteria</taxon>
        <taxon>Pseudomonadati</taxon>
        <taxon>Pseudomonadota</taxon>
        <taxon>Gammaproteobacteria</taxon>
        <taxon>Vibrionales</taxon>
        <taxon>Vibrionaceae</taxon>
        <taxon>Salinivibrio</taxon>
    </lineage>
</organism>
<proteinExistence type="predicted"/>
<evidence type="ECO:0000313" key="4">
    <source>
        <dbReference type="Proteomes" id="UP000189431"/>
    </source>
</evidence>
<evidence type="ECO:0000313" key="3">
    <source>
        <dbReference type="EMBL" id="OOF34272.1"/>
    </source>
</evidence>
<accession>A0ABX3KTH9</accession>
<evidence type="ECO:0000256" key="2">
    <source>
        <dbReference type="SAM" id="SignalP"/>
    </source>
</evidence>
<feature type="signal peptide" evidence="2">
    <location>
        <begin position="1"/>
        <end position="21"/>
    </location>
</feature>
<feature type="compositionally biased region" description="Basic and acidic residues" evidence="1">
    <location>
        <begin position="73"/>
        <end position="94"/>
    </location>
</feature>
<feature type="chain" id="PRO_5045736428" evidence="2">
    <location>
        <begin position="22"/>
        <end position="94"/>
    </location>
</feature>
<reference evidence="4" key="1">
    <citation type="submission" date="2017-01" db="EMBL/GenBank/DDBJ databases">
        <title>Draft genome of the species Salinivibrio costicola subsp. alcaliphilus.</title>
        <authorList>
            <person name="Lopez-Hermoso C."/>
            <person name="De La Haba R."/>
            <person name="Sanchez-Porro C."/>
            <person name="Ventosa A."/>
        </authorList>
    </citation>
    <scope>NUCLEOTIDE SEQUENCE [LARGE SCALE GENOMIC DNA]</scope>
    <source>
        <strain evidence="4">CBH448</strain>
    </source>
</reference>
<feature type="compositionally biased region" description="Basic and acidic residues" evidence="1">
    <location>
        <begin position="57"/>
        <end position="66"/>
    </location>
</feature>
<keyword evidence="4" id="KW-1185">Reference proteome</keyword>
<feature type="region of interest" description="Disordered" evidence="1">
    <location>
        <begin position="57"/>
        <end position="94"/>
    </location>
</feature>
<protein>
    <submittedName>
        <fullName evidence="3">Uncharacterized protein</fullName>
    </submittedName>
</protein>